<comment type="caution">
    <text evidence="2">The sequence shown here is derived from an EMBL/GenBank/DDBJ whole genome shotgun (WGS) entry which is preliminary data.</text>
</comment>
<evidence type="ECO:0008006" key="4">
    <source>
        <dbReference type="Google" id="ProtNLM"/>
    </source>
</evidence>
<protein>
    <recommendedName>
        <fullName evidence="4">Spore coat protein U domain-containing protein</fullName>
    </recommendedName>
</protein>
<dbReference type="EMBL" id="JACJVJ010000002">
    <property type="protein sequence ID" value="MBC2778761.1"/>
    <property type="molecule type" value="Genomic_DNA"/>
</dbReference>
<dbReference type="RefSeq" id="WP_185801990.1">
    <property type="nucleotide sequence ID" value="NZ_JACJVJ010000002.1"/>
</dbReference>
<feature type="signal peptide" evidence="1">
    <location>
        <begin position="1"/>
        <end position="20"/>
    </location>
</feature>
<keyword evidence="1" id="KW-0732">Signal</keyword>
<reference evidence="2 3" key="1">
    <citation type="submission" date="2020-08" db="EMBL/GenBank/DDBJ databases">
        <title>Draft genome sequence of Parasphingopyxis sp. GrpM-11.</title>
        <authorList>
            <person name="Oh J."/>
            <person name="Roh D.-H."/>
        </authorList>
    </citation>
    <scope>NUCLEOTIDE SEQUENCE [LARGE SCALE GENOMIC DNA]</scope>
    <source>
        <strain evidence="2 3">GrpM-11</strain>
    </source>
</reference>
<evidence type="ECO:0000313" key="2">
    <source>
        <dbReference type="EMBL" id="MBC2778761.1"/>
    </source>
</evidence>
<gene>
    <name evidence="2" type="ORF">H6P80_14145</name>
</gene>
<proteinExistence type="predicted"/>
<dbReference type="Proteomes" id="UP000564378">
    <property type="component" value="Unassembled WGS sequence"/>
</dbReference>
<keyword evidence="3" id="KW-1185">Reference proteome</keyword>
<accession>A0A842I1V6</accession>
<feature type="chain" id="PRO_5032816638" description="Spore coat protein U domain-containing protein" evidence="1">
    <location>
        <begin position="21"/>
        <end position="291"/>
    </location>
</feature>
<organism evidence="2 3">
    <name type="scientific">Parasphingopyxis marina</name>
    <dbReference type="NCBI Taxonomy" id="2761622"/>
    <lineage>
        <taxon>Bacteria</taxon>
        <taxon>Pseudomonadati</taxon>
        <taxon>Pseudomonadota</taxon>
        <taxon>Alphaproteobacteria</taxon>
        <taxon>Sphingomonadales</taxon>
        <taxon>Sphingomonadaceae</taxon>
        <taxon>Parasphingopyxis</taxon>
    </lineage>
</organism>
<name>A0A842I1V6_9SPHN</name>
<dbReference type="AlphaFoldDB" id="A0A842I1V6"/>
<evidence type="ECO:0000313" key="3">
    <source>
        <dbReference type="Proteomes" id="UP000564378"/>
    </source>
</evidence>
<evidence type="ECO:0000256" key="1">
    <source>
        <dbReference type="SAM" id="SignalP"/>
    </source>
</evidence>
<sequence length="291" mass="30747">MRPFTLLAAGALLASTPALANDCSPEFVNSTETVNVASIEIGVGSFARENFNIRVRNDGNGQCSATIRFTRLGGSAAPGSPSYTLRSGPTTLEILGEGSTPTIDSDLLIPNAPGGTQGRAVPFQLTLPSEWGMRSGLYSEQIELALLDPSGTEVDTMLLTINVRIPQAVAIRVVGATGTNDLTRINLGNLSSTAATRSDPFGVRVWSTSGYLVSFASENNGQLAHEGNLDQIDYELYFDGQNVNLAGGDSFLFADFTPSLGRVHPLRARVGPVTARAGHYEDRVTITVTAV</sequence>